<dbReference type="NCBIfam" id="TIGR00360">
    <property type="entry name" value="ComEC_N-term"/>
    <property type="match status" value="1"/>
</dbReference>
<gene>
    <name evidence="9" type="ORF">GCM10022408_15550</name>
</gene>
<name>A0ABP7RZU3_9BACT</name>
<feature type="transmembrane region" description="Helical" evidence="6">
    <location>
        <begin position="6"/>
        <end position="26"/>
    </location>
</feature>
<feature type="domain" description="ComEC/Rec2-related protein" evidence="7">
    <location>
        <begin position="239"/>
        <end position="548"/>
    </location>
</feature>
<dbReference type="InterPro" id="IPR052159">
    <property type="entry name" value="Competence_DNA_uptake"/>
</dbReference>
<feature type="transmembrane region" description="Helical" evidence="6">
    <location>
        <begin position="552"/>
        <end position="572"/>
    </location>
</feature>
<dbReference type="Pfam" id="PF03772">
    <property type="entry name" value="Competence"/>
    <property type="match status" value="1"/>
</dbReference>
<organism evidence="9 10">
    <name type="scientific">Hymenobacter fastidiosus</name>
    <dbReference type="NCBI Taxonomy" id="486264"/>
    <lineage>
        <taxon>Bacteria</taxon>
        <taxon>Pseudomonadati</taxon>
        <taxon>Bacteroidota</taxon>
        <taxon>Cytophagia</taxon>
        <taxon>Cytophagales</taxon>
        <taxon>Hymenobacteraceae</taxon>
        <taxon>Hymenobacter</taxon>
    </lineage>
</organism>
<dbReference type="RefSeq" id="WP_345072151.1">
    <property type="nucleotide sequence ID" value="NZ_BAABDJ010000009.1"/>
</dbReference>
<feature type="transmembrane region" description="Helical" evidence="6">
    <location>
        <begin position="305"/>
        <end position="329"/>
    </location>
</feature>
<comment type="subcellular location">
    <subcellularLocation>
        <location evidence="1">Cell membrane</location>
        <topology evidence="1">Multi-pass membrane protein</topology>
    </subcellularLocation>
</comment>
<evidence type="ECO:0008006" key="11">
    <source>
        <dbReference type="Google" id="ProtNLM"/>
    </source>
</evidence>
<keyword evidence="4 6" id="KW-1133">Transmembrane helix</keyword>
<evidence type="ECO:0000256" key="3">
    <source>
        <dbReference type="ARBA" id="ARBA00022692"/>
    </source>
</evidence>
<feature type="transmembrane region" description="Helical" evidence="6">
    <location>
        <begin position="33"/>
        <end position="50"/>
    </location>
</feature>
<sequence length="763" mass="84209">MIHWAPIAFVRLLLALIAGIILYFYCGSSLPDLRGLFAGSVGLFVLVQRWSGRQFTPGSTDATGLLALAVLALAGLTITQQATELRQPAHLGQVRTSIEFYRAVVDDYTVTRPATFATTVRVSAVRVAGKWQPALGGIRVSVPRDLGVSAPQYGDVWLVRGGPTLSKGPLNPGEFDYRRYLQYHQVYHQQFIHVDQYRRIDFRPPNYLKAVSMRAARILDGVFRQYVRAKREYALASALVLGIKDEIDQDTKQAYANTGTTHIMAVSGLQVGLLFGAVTWLLGLLPGRRGRLFRCTTAVLGLAVIWAYAFLTGLSASVLRAAVMFSFIILARATGRQSSMYNTLAVAAFALLCYDPYLLADVGFQLSFLAVLSIVYLQPRIAAIVDIQAQAATRRQPWQPKAVQRLWLAAGWMGDKVWQATALSLAAQVATFPLGLFYFHQFPLSFLASNLVAVPISSGAVYLGLTLLVAKGLVAGAGGLAPPAVQKWLDYLPQTLAWAFETLIRWFNDYIFWIGRQAPGALIAGIHVTTLQVWLLGAIILAVLTFLAVRKLVWLGIVCTLGAGYSGSRVWAARVLSADEQFIVYSVPRRSVVGFWRGAAAHIVTLDSLPLSEKERTYRIMPGIIQREARRVRYHVGWSQAPVPTRQALPAVLLVVWRRQRLAFVSGRVDGARRPQAVEAVVLRRNARVTPAELAAIFGKTAPVVFDSSCKSWYVARQDSALRAAGFRTHDVTTRGAFVGRWPRLEGPETWPQRNRIARPLDI</sequence>
<feature type="transmembrane region" description="Helical" evidence="6">
    <location>
        <begin position="451"/>
        <end position="471"/>
    </location>
</feature>
<evidence type="ECO:0000256" key="2">
    <source>
        <dbReference type="ARBA" id="ARBA00022475"/>
    </source>
</evidence>
<evidence type="ECO:0000256" key="6">
    <source>
        <dbReference type="SAM" id="Phobius"/>
    </source>
</evidence>
<evidence type="ECO:0000259" key="8">
    <source>
        <dbReference type="Pfam" id="PF13567"/>
    </source>
</evidence>
<evidence type="ECO:0000256" key="4">
    <source>
        <dbReference type="ARBA" id="ARBA00022989"/>
    </source>
</evidence>
<feature type="transmembrane region" description="Helical" evidence="6">
    <location>
        <begin position="263"/>
        <end position="285"/>
    </location>
</feature>
<reference evidence="10" key="1">
    <citation type="journal article" date="2019" name="Int. J. Syst. Evol. Microbiol.">
        <title>The Global Catalogue of Microorganisms (GCM) 10K type strain sequencing project: providing services to taxonomists for standard genome sequencing and annotation.</title>
        <authorList>
            <consortium name="The Broad Institute Genomics Platform"/>
            <consortium name="The Broad Institute Genome Sequencing Center for Infectious Disease"/>
            <person name="Wu L."/>
            <person name="Ma J."/>
        </authorList>
    </citation>
    <scope>NUCLEOTIDE SEQUENCE [LARGE SCALE GENOMIC DNA]</scope>
    <source>
        <strain evidence="10">JCM 17224</strain>
    </source>
</reference>
<evidence type="ECO:0000313" key="10">
    <source>
        <dbReference type="Proteomes" id="UP001500567"/>
    </source>
</evidence>
<keyword evidence="2" id="KW-1003">Cell membrane</keyword>
<feature type="transmembrane region" description="Helical" evidence="6">
    <location>
        <begin position="417"/>
        <end position="439"/>
    </location>
</feature>
<evidence type="ECO:0000259" key="7">
    <source>
        <dbReference type="Pfam" id="PF03772"/>
    </source>
</evidence>
<protein>
    <recommendedName>
        <fullName evidence="11">ComEC family competence protein</fullName>
    </recommendedName>
</protein>
<feature type="transmembrane region" description="Helical" evidence="6">
    <location>
        <begin position="341"/>
        <end position="359"/>
    </location>
</feature>
<dbReference type="InterPro" id="IPR025405">
    <property type="entry name" value="DUF4131"/>
</dbReference>
<keyword evidence="3 6" id="KW-0812">Transmembrane</keyword>
<feature type="domain" description="DUF4131" evidence="8">
    <location>
        <begin position="34"/>
        <end position="192"/>
    </location>
</feature>
<feature type="transmembrane region" description="Helical" evidence="6">
    <location>
        <begin position="62"/>
        <end position="79"/>
    </location>
</feature>
<proteinExistence type="predicted"/>
<dbReference type="PANTHER" id="PTHR30619">
    <property type="entry name" value="DNA INTERNALIZATION/COMPETENCE PROTEIN COMEC/REC2"/>
    <property type="match status" value="1"/>
</dbReference>
<dbReference type="EMBL" id="BAABDJ010000009">
    <property type="protein sequence ID" value="GAA4004637.1"/>
    <property type="molecule type" value="Genomic_DNA"/>
</dbReference>
<dbReference type="Pfam" id="PF13567">
    <property type="entry name" value="DUF4131"/>
    <property type="match status" value="1"/>
</dbReference>
<feature type="transmembrane region" description="Helical" evidence="6">
    <location>
        <begin position="520"/>
        <end position="546"/>
    </location>
</feature>
<evidence type="ECO:0000256" key="5">
    <source>
        <dbReference type="ARBA" id="ARBA00023136"/>
    </source>
</evidence>
<dbReference type="PANTHER" id="PTHR30619:SF1">
    <property type="entry name" value="RECOMBINATION PROTEIN 2"/>
    <property type="match status" value="1"/>
</dbReference>
<keyword evidence="5 6" id="KW-0472">Membrane</keyword>
<dbReference type="InterPro" id="IPR004477">
    <property type="entry name" value="ComEC_N"/>
</dbReference>
<comment type="caution">
    <text evidence="9">The sequence shown here is derived from an EMBL/GenBank/DDBJ whole genome shotgun (WGS) entry which is preliminary data.</text>
</comment>
<evidence type="ECO:0000256" key="1">
    <source>
        <dbReference type="ARBA" id="ARBA00004651"/>
    </source>
</evidence>
<evidence type="ECO:0000313" key="9">
    <source>
        <dbReference type="EMBL" id="GAA4004637.1"/>
    </source>
</evidence>
<accession>A0ABP7RZU3</accession>
<keyword evidence="10" id="KW-1185">Reference proteome</keyword>
<dbReference type="Proteomes" id="UP001500567">
    <property type="component" value="Unassembled WGS sequence"/>
</dbReference>